<proteinExistence type="predicted"/>
<evidence type="ECO:0000313" key="3">
    <source>
        <dbReference type="Proteomes" id="UP001208570"/>
    </source>
</evidence>
<evidence type="ECO:0000256" key="1">
    <source>
        <dbReference type="SAM" id="Phobius"/>
    </source>
</evidence>
<organism evidence="2 3">
    <name type="scientific">Paralvinella palmiformis</name>
    <dbReference type="NCBI Taxonomy" id="53620"/>
    <lineage>
        <taxon>Eukaryota</taxon>
        <taxon>Metazoa</taxon>
        <taxon>Spiralia</taxon>
        <taxon>Lophotrochozoa</taxon>
        <taxon>Annelida</taxon>
        <taxon>Polychaeta</taxon>
        <taxon>Sedentaria</taxon>
        <taxon>Canalipalpata</taxon>
        <taxon>Terebellida</taxon>
        <taxon>Terebelliformia</taxon>
        <taxon>Alvinellidae</taxon>
        <taxon>Paralvinella</taxon>
    </lineage>
</organism>
<keyword evidence="1" id="KW-1133">Transmembrane helix</keyword>
<evidence type="ECO:0000313" key="2">
    <source>
        <dbReference type="EMBL" id="KAK2151895.1"/>
    </source>
</evidence>
<accession>A0AAD9JGB2</accession>
<keyword evidence="3" id="KW-1185">Reference proteome</keyword>
<sequence length="396" mass="45393">MENRCYNRLLKTVGFCFILVAIPCLLLVINSTKTGYRSMPFSSVASFRFGEDASGAEASGSRTMTCNEFGDNKICQYGTVRSGHKYAIYGSTLFDQPRSENYCFLLPLSAMAWNRIGYDSLIYIIGDHERCDNTSRIRFIVDALMAEDYVVLLVIEGIRQNNSVTLGQVLRLFGASFVQKVDDPKTWQDTYIITADADIWPVNETFFDLPPGKDILHGDISGNPEPDVNTPTNAPLSFVGMRVKTWIEVMSYFGLFAMPRTSKQLILYFDSVFGKSSCEGVLHGGQGWFIDQGMISRRIQEWKIEKENGTKKIYIYNRMFMTDRIDRVRWHIDILEGIVDAHILEYAYTPETWHFMRPLIKLLYPNNVTISWCDDFADKMYQLNITCRSGIDNEIY</sequence>
<protein>
    <submittedName>
        <fullName evidence="2">Uncharacterized protein</fullName>
    </submittedName>
</protein>
<gene>
    <name evidence="2" type="ORF">LSH36_347g03009</name>
</gene>
<dbReference type="AlphaFoldDB" id="A0AAD9JGB2"/>
<keyword evidence="1" id="KW-0472">Membrane</keyword>
<feature type="transmembrane region" description="Helical" evidence="1">
    <location>
        <begin position="12"/>
        <end position="29"/>
    </location>
</feature>
<keyword evidence="1" id="KW-0812">Transmembrane</keyword>
<dbReference type="EMBL" id="JAODUP010000347">
    <property type="protein sequence ID" value="KAK2151895.1"/>
    <property type="molecule type" value="Genomic_DNA"/>
</dbReference>
<comment type="caution">
    <text evidence="2">The sequence shown here is derived from an EMBL/GenBank/DDBJ whole genome shotgun (WGS) entry which is preliminary data.</text>
</comment>
<name>A0AAD9JGB2_9ANNE</name>
<dbReference type="Proteomes" id="UP001208570">
    <property type="component" value="Unassembled WGS sequence"/>
</dbReference>
<reference evidence="2" key="1">
    <citation type="journal article" date="2023" name="Mol. Biol. Evol.">
        <title>Third-Generation Sequencing Reveals the Adaptive Role of the Epigenome in Three Deep-Sea Polychaetes.</title>
        <authorList>
            <person name="Perez M."/>
            <person name="Aroh O."/>
            <person name="Sun Y."/>
            <person name="Lan Y."/>
            <person name="Juniper S.K."/>
            <person name="Young C.R."/>
            <person name="Angers B."/>
            <person name="Qian P.Y."/>
        </authorList>
    </citation>
    <scope>NUCLEOTIDE SEQUENCE</scope>
    <source>
        <strain evidence="2">P08H-3</strain>
    </source>
</reference>